<evidence type="ECO:0008006" key="4">
    <source>
        <dbReference type="Google" id="ProtNLM"/>
    </source>
</evidence>
<dbReference type="AlphaFoldDB" id="A0A0D5LM94"/>
<feature type="chain" id="PRO_5002295162" description="APCDD1 domain-containing protein" evidence="1">
    <location>
        <begin position="23"/>
        <end position="194"/>
    </location>
</feature>
<dbReference type="EMBL" id="CP010803">
    <property type="protein sequence ID" value="AJY45286.1"/>
    <property type="molecule type" value="Genomic_DNA"/>
</dbReference>
<protein>
    <recommendedName>
        <fullName evidence="4">APCDD1 domain-containing protein</fullName>
    </recommendedName>
</protein>
<keyword evidence="1" id="KW-0732">Signal</keyword>
<evidence type="ECO:0000256" key="1">
    <source>
        <dbReference type="SAM" id="SignalP"/>
    </source>
</evidence>
<evidence type="ECO:0000313" key="2">
    <source>
        <dbReference type="EMBL" id="AJY45286.1"/>
    </source>
</evidence>
<reference evidence="2 3" key="1">
    <citation type="journal article" date="2015" name="Genome Announc.">
        <title>Complete genome sequence of Martelella endophytica YC6887, which has antifungal activity associated with a halophyte.</title>
        <authorList>
            <person name="Khan A."/>
            <person name="Khan H."/>
            <person name="Chung E.J."/>
            <person name="Hossain M.T."/>
            <person name="Chung Y.R."/>
        </authorList>
    </citation>
    <scope>NUCLEOTIDE SEQUENCE [LARGE SCALE GENOMIC DNA]</scope>
    <source>
        <strain evidence="2">YC6887</strain>
    </source>
</reference>
<dbReference type="KEGG" id="mey:TM49_05565"/>
<sequence length="194" mass="21047">MTTLSVLPLILISGAFANVALAGPELPEGRYRSDCTPIGKDGRHGFIAEVTITGRSLAASAQNYAHNDCDIPTVRVSYEGTIAEVEQDGGERFDFVQETGPFDYALLSDDITAYYNNNSDTAGCGIDDWQTDVPRNVAGRICAPFSFPAEGTLLKDSLWIHDDGIAFGYLPTDWSIHEAYPQGPSVIHFLRVGD</sequence>
<dbReference type="RefSeq" id="WP_045679893.1">
    <property type="nucleotide sequence ID" value="NZ_CP010803.1"/>
</dbReference>
<keyword evidence="3" id="KW-1185">Reference proteome</keyword>
<dbReference type="Proteomes" id="UP000032611">
    <property type="component" value="Chromosome"/>
</dbReference>
<accession>A0A0D5LM94</accession>
<dbReference type="PATRIC" id="fig|1486262.3.peg.1141"/>
<dbReference type="HOGENOM" id="CLU_116142_0_0_5"/>
<feature type="signal peptide" evidence="1">
    <location>
        <begin position="1"/>
        <end position="22"/>
    </location>
</feature>
<proteinExistence type="predicted"/>
<gene>
    <name evidence="2" type="ORF">TM49_05565</name>
</gene>
<name>A0A0D5LM94_MAREN</name>
<dbReference type="OrthoDB" id="8302268at2"/>
<organism evidence="2 3">
    <name type="scientific">Martelella endophytica</name>
    <dbReference type="NCBI Taxonomy" id="1486262"/>
    <lineage>
        <taxon>Bacteria</taxon>
        <taxon>Pseudomonadati</taxon>
        <taxon>Pseudomonadota</taxon>
        <taxon>Alphaproteobacteria</taxon>
        <taxon>Hyphomicrobiales</taxon>
        <taxon>Aurantimonadaceae</taxon>
        <taxon>Martelella</taxon>
    </lineage>
</organism>
<evidence type="ECO:0000313" key="3">
    <source>
        <dbReference type="Proteomes" id="UP000032611"/>
    </source>
</evidence>